<evidence type="ECO:0000259" key="2">
    <source>
        <dbReference type="PROSITE" id="PS50164"/>
    </source>
</evidence>
<dbReference type="Proteomes" id="UP000179013">
    <property type="component" value="Unassembled WGS sequence"/>
</dbReference>
<evidence type="ECO:0000256" key="1">
    <source>
        <dbReference type="ARBA" id="ARBA00007435"/>
    </source>
</evidence>
<dbReference type="InterPro" id="IPR000305">
    <property type="entry name" value="GIY-YIG_endonuc"/>
</dbReference>
<dbReference type="AlphaFoldDB" id="A0A1F7XCI1"/>
<dbReference type="EMBL" id="MGFU01000016">
    <property type="protein sequence ID" value="OGM12740.1"/>
    <property type="molecule type" value="Genomic_DNA"/>
</dbReference>
<dbReference type="PROSITE" id="PS50164">
    <property type="entry name" value="GIY_YIG"/>
    <property type="match status" value="1"/>
</dbReference>
<sequence>MYYVYVLQSSSDKNFYTGYTNNLEGRINKHDNGFVEATKSRRPLKLVYYESSINKKDAINRELYLKTAWGKRFIKNRIKRYLENGGPS</sequence>
<feature type="domain" description="GIY-YIG" evidence="2">
    <location>
        <begin position="1"/>
        <end position="77"/>
    </location>
</feature>
<dbReference type="PANTHER" id="PTHR34477:SF1">
    <property type="entry name" value="UPF0213 PROTEIN YHBQ"/>
    <property type="match status" value="1"/>
</dbReference>
<comment type="caution">
    <text evidence="3">The sequence shown here is derived from an EMBL/GenBank/DDBJ whole genome shotgun (WGS) entry which is preliminary data.</text>
</comment>
<organism evidence="3 4">
    <name type="scientific">Candidatus Woesebacteria bacterium RBG_16_39_8b</name>
    <dbReference type="NCBI Taxonomy" id="1802482"/>
    <lineage>
        <taxon>Bacteria</taxon>
        <taxon>Candidatus Woeseibacteriota</taxon>
    </lineage>
</organism>
<dbReference type="Pfam" id="PF01541">
    <property type="entry name" value="GIY-YIG"/>
    <property type="match status" value="1"/>
</dbReference>
<dbReference type="InterPro" id="IPR050190">
    <property type="entry name" value="UPF0213_domain"/>
</dbReference>
<protein>
    <submittedName>
        <fullName evidence="3">Excinuclease ABC subunit C</fullName>
    </submittedName>
</protein>
<evidence type="ECO:0000313" key="4">
    <source>
        <dbReference type="Proteomes" id="UP000179013"/>
    </source>
</evidence>
<reference evidence="3 4" key="1">
    <citation type="journal article" date="2016" name="Nat. Commun.">
        <title>Thousands of microbial genomes shed light on interconnected biogeochemical processes in an aquifer system.</title>
        <authorList>
            <person name="Anantharaman K."/>
            <person name="Brown C.T."/>
            <person name="Hug L.A."/>
            <person name="Sharon I."/>
            <person name="Castelle C.J."/>
            <person name="Probst A.J."/>
            <person name="Thomas B.C."/>
            <person name="Singh A."/>
            <person name="Wilkins M.J."/>
            <person name="Karaoz U."/>
            <person name="Brodie E.L."/>
            <person name="Williams K.H."/>
            <person name="Hubbard S.S."/>
            <person name="Banfield J.F."/>
        </authorList>
    </citation>
    <scope>NUCLEOTIDE SEQUENCE [LARGE SCALE GENOMIC DNA]</scope>
</reference>
<name>A0A1F7XCI1_9BACT</name>
<evidence type="ECO:0000313" key="3">
    <source>
        <dbReference type="EMBL" id="OGM12740.1"/>
    </source>
</evidence>
<dbReference type="SUPFAM" id="SSF82771">
    <property type="entry name" value="GIY-YIG endonuclease"/>
    <property type="match status" value="1"/>
</dbReference>
<accession>A0A1F7XCI1</accession>
<dbReference type="Gene3D" id="3.40.1440.10">
    <property type="entry name" value="GIY-YIG endonuclease"/>
    <property type="match status" value="1"/>
</dbReference>
<comment type="similarity">
    <text evidence="1">Belongs to the UPF0213 family.</text>
</comment>
<gene>
    <name evidence="3" type="ORF">A2V80_03780</name>
</gene>
<proteinExistence type="inferred from homology"/>
<dbReference type="CDD" id="cd10449">
    <property type="entry name" value="GIY-YIG_SLX1_like"/>
    <property type="match status" value="1"/>
</dbReference>
<dbReference type="InterPro" id="IPR035901">
    <property type="entry name" value="GIY-YIG_endonuc_sf"/>
</dbReference>
<dbReference type="PANTHER" id="PTHR34477">
    <property type="entry name" value="UPF0213 PROTEIN YHBQ"/>
    <property type="match status" value="1"/>
</dbReference>